<dbReference type="InterPro" id="IPR051279">
    <property type="entry name" value="PP1-Reg/Actin-Interact_Protein"/>
</dbReference>
<dbReference type="EMBL" id="UYYF01004635">
    <property type="protein sequence ID" value="VDN06013.1"/>
    <property type="molecule type" value="Genomic_DNA"/>
</dbReference>
<dbReference type="Proteomes" id="UP000276776">
    <property type="component" value="Unassembled WGS sequence"/>
</dbReference>
<feature type="region of interest" description="Disordered" evidence="4">
    <location>
        <begin position="766"/>
        <end position="795"/>
    </location>
</feature>
<name>A0A158RCQ4_THECL</name>
<keyword evidence="2" id="KW-0677">Repeat</keyword>
<feature type="region of interest" description="Disordered" evidence="4">
    <location>
        <begin position="552"/>
        <end position="578"/>
    </location>
</feature>
<comment type="similarity">
    <text evidence="3">Belongs to the PPP1R37 family.</text>
</comment>
<accession>A0A158RCQ4</accession>
<evidence type="ECO:0000256" key="4">
    <source>
        <dbReference type="SAM" id="MobiDB-lite"/>
    </source>
</evidence>
<organism evidence="7">
    <name type="scientific">Thelazia callipaeda</name>
    <name type="common">Oriental eyeworm</name>
    <name type="synonym">Parasitic nematode</name>
    <dbReference type="NCBI Taxonomy" id="103827"/>
    <lineage>
        <taxon>Eukaryota</taxon>
        <taxon>Metazoa</taxon>
        <taxon>Ecdysozoa</taxon>
        <taxon>Nematoda</taxon>
        <taxon>Chromadorea</taxon>
        <taxon>Rhabditida</taxon>
        <taxon>Spirurina</taxon>
        <taxon>Spiruromorpha</taxon>
        <taxon>Thelazioidea</taxon>
        <taxon>Thelaziidae</taxon>
        <taxon>Thelazia</taxon>
    </lineage>
</organism>
<proteinExistence type="inferred from homology"/>
<dbReference type="SUPFAM" id="SSF52047">
    <property type="entry name" value="RNI-like"/>
    <property type="match status" value="1"/>
</dbReference>
<dbReference type="AlphaFoldDB" id="A0A158RCQ4"/>
<evidence type="ECO:0000313" key="5">
    <source>
        <dbReference type="EMBL" id="VDN06013.1"/>
    </source>
</evidence>
<evidence type="ECO:0000256" key="3">
    <source>
        <dbReference type="ARBA" id="ARBA00038315"/>
    </source>
</evidence>
<dbReference type="PANTHER" id="PTHR24112:SF9">
    <property type="entry name" value="PROTEIN PHOSPHATASE 1 REGULATORY SUBUNIT 37"/>
    <property type="match status" value="1"/>
</dbReference>
<dbReference type="Pfam" id="PF13516">
    <property type="entry name" value="LRR_6"/>
    <property type="match status" value="3"/>
</dbReference>
<dbReference type="CDD" id="cd00116">
    <property type="entry name" value="LRR_RI"/>
    <property type="match status" value="1"/>
</dbReference>
<dbReference type="SMART" id="SM00368">
    <property type="entry name" value="LRR_RI"/>
    <property type="match status" value="8"/>
</dbReference>
<evidence type="ECO:0000313" key="7">
    <source>
        <dbReference type="WBParaSite" id="TCLT_0000846301-mRNA-1"/>
    </source>
</evidence>
<dbReference type="WBParaSite" id="TCLT_0000846301-mRNA-1">
    <property type="protein sequence ID" value="TCLT_0000846301-mRNA-1"/>
    <property type="gene ID" value="TCLT_0000846301"/>
</dbReference>
<dbReference type="PANTHER" id="PTHR24112">
    <property type="entry name" value="LEUCINE-RICH REPEAT, ISOFORM F-RELATED"/>
    <property type="match status" value="1"/>
</dbReference>
<feature type="compositionally biased region" description="Basic and acidic residues" evidence="4">
    <location>
        <begin position="565"/>
        <end position="578"/>
    </location>
</feature>
<dbReference type="Gene3D" id="3.80.10.10">
    <property type="entry name" value="Ribonuclease Inhibitor"/>
    <property type="match status" value="1"/>
</dbReference>
<dbReference type="InterPro" id="IPR001611">
    <property type="entry name" value="Leu-rich_rpt"/>
</dbReference>
<reference evidence="5 6" key="2">
    <citation type="submission" date="2018-11" db="EMBL/GenBank/DDBJ databases">
        <authorList>
            <consortium name="Pathogen Informatics"/>
        </authorList>
    </citation>
    <scope>NUCLEOTIDE SEQUENCE [LARGE SCALE GENOMIC DNA]</scope>
</reference>
<keyword evidence="1" id="KW-0433">Leucine-rich repeat</keyword>
<evidence type="ECO:0000256" key="1">
    <source>
        <dbReference type="ARBA" id="ARBA00022614"/>
    </source>
</evidence>
<dbReference type="OrthoDB" id="10034042at2759"/>
<protein>
    <submittedName>
        <fullName evidence="7">Protein phosphatase 1 regulatory subunit 37</fullName>
    </submittedName>
</protein>
<sequence>MSMKIFTGLQDFLGIYDSPSSPTPIEEQPQTPLVSAELPPLIVTNTATSPCSLPSSTLLTDSNSTESTNITSRDNSIKFKTKSNLDDADAVEKIRHCSHNRSVHFPDIIVTDFYEAPKNVFIEKKNNDVSAIGIGYLNACKRLMVEPIQAVQQQISCFHHVLGVRQECLSLKGHRLSPSDLECLEEIFSKVQFDMLDFEYTFLNDDSAVCLGEMLEFYDSALKLNLSFNNHINLRGWQAICKAIKDVYFHSPYLFCSAPSIQYLDLRYTSLSDRSFPVLSRALRSQSSLTVLHLENVSLAGKNLILIGCALKENTTLRELYLGENNLQPADGAHIYQLIITSVSLQLLDLRNNQLQDGGLRHICDALKHRSTIESSSLSALVLWNNKITHNGMELMAHALNENNKLETLNIGSNKLSLEGIAALKPALQRNCTLQRLGLQATNLNCQCAIVLAECLADNKVMVRLDLRDNPQIGSAGLLALHLAMKMNTSMTLLNLDTTAARSSSSKIQEYQEQFMVYYDEIKMFCERNKEIALKKLSANANVLEDNTVSEKPNVEGFNNEYEGESVKEDSTRKEDWDGKPEVFEQNSISAKNNAVWLLNRSSSLTCAETIDDIPERVAQMSHSLSLIEEVPESVTTIKRNSDGSHHPVLFVKHELSKCPSLPLISVSNHQEGVTSSTGSKISKRFTVSTSSLNATNPRDVSRVKSRFKVERISTAIQKATKAKSDECIPSQLSLNESSADKRQESEFLIGDSAIKKKVEDLVAKESNKKHGSSTIIGQDSRNHEAGSDAVSGTNSGELLTNERIGLADVSLNCEVETRNSENQSFADTEVEGKEICCDIRIENKSSEQVMVVKDYFNVGQNDSFCGNIHSSSAVTVQRELRPSECHKAVAKAKVSERFELDLGIKKLPVSSEKCLIRLEQEANNSESSAVIKPVILLDTILENQKSETEVVVREVLRDIVNYVVYEMGGDGLSDFQNVSYVSTIVSSPLCSPFTSRSLVSTSRNFTHDQESDEDVIRGITRSLVREVLLHEKKTLRLNLEKKRASLFVTPTVNVSNS</sequence>
<evidence type="ECO:0000313" key="6">
    <source>
        <dbReference type="Proteomes" id="UP000276776"/>
    </source>
</evidence>
<reference evidence="7" key="1">
    <citation type="submission" date="2016-04" db="UniProtKB">
        <authorList>
            <consortium name="WormBaseParasite"/>
        </authorList>
    </citation>
    <scope>IDENTIFICATION</scope>
</reference>
<gene>
    <name evidence="5" type="ORF">TCLT_LOCUS8452</name>
</gene>
<keyword evidence="6" id="KW-1185">Reference proteome</keyword>
<dbReference type="InterPro" id="IPR032675">
    <property type="entry name" value="LRR_dom_sf"/>
</dbReference>
<evidence type="ECO:0000256" key="2">
    <source>
        <dbReference type="ARBA" id="ARBA00022737"/>
    </source>
</evidence>